<evidence type="ECO:0000313" key="2">
    <source>
        <dbReference type="Proteomes" id="UP000183040"/>
    </source>
</evidence>
<dbReference type="Proteomes" id="UP000183040">
    <property type="component" value="Unassembled WGS sequence"/>
</dbReference>
<dbReference type="AlphaFoldDB" id="A0A1H4G6H5"/>
<evidence type="ECO:0000313" key="1">
    <source>
        <dbReference type="EMBL" id="SEB04901.1"/>
    </source>
</evidence>
<accession>A0A1H4G6H5</accession>
<reference evidence="1 2" key="1">
    <citation type="submission" date="2016-10" db="EMBL/GenBank/DDBJ databases">
        <authorList>
            <person name="de Groot N.N."/>
        </authorList>
    </citation>
    <scope>NUCLEOTIDE SEQUENCE [LARGE SCALE GENOMIC DNA]</scope>
    <source>
        <strain evidence="1 2">NLAE-zl-G339</strain>
    </source>
</reference>
<gene>
    <name evidence="1" type="ORF">SAMN04487924_12551</name>
</gene>
<sequence length="46" mass="5537">MLRLAFDFIIAWREIRARPNAYTPLPNYTGTLTKRYRHTYSTVQAY</sequence>
<name>A0A1H4G6H5_9BACE</name>
<organism evidence="1 2">
    <name type="scientific">Bacteroides xylanisolvens</name>
    <dbReference type="NCBI Taxonomy" id="371601"/>
    <lineage>
        <taxon>Bacteria</taxon>
        <taxon>Pseudomonadati</taxon>
        <taxon>Bacteroidota</taxon>
        <taxon>Bacteroidia</taxon>
        <taxon>Bacteroidales</taxon>
        <taxon>Bacteroidaceae</taxon>
        <taxon>Bacteroides</taxon>
    </lineage>
</organism>
<dbReference type="EMBL" id="FNRP01000025">
    <property type="protein sequence ID" value="SEB04901.1"/>
    <property type="molecule type" value="Genomic_DNA"/>
</dbReference>
<proteinExistence type="predicted"/>
<protein>
    <submittedName>
        <fullName evidence="1">Uncharacterized protein</fullName>
    </submittedName>
</protein>